<feature type="domain" description="Deacetylase sirtuin-type" evidence="6">
    <location>
        <begin position="9"/>
        <end position="261"/>
    </location>
</feature>
<dbReference type="Pfam" id="PF02146">
    <property type="entry name" value="SIR2"/>
    <property type="match status" value="1"/>
</dbReference>
<dbReference type="EMBL" id="CP025706">
    <property type="protein sequence ID" value="AXB03950.1"/>
    <property type="molecule type" value="Genomic_DNA"/>
</dbReference>
<dbReference type="Gene3D" id="3.30.1600.10">
    <property type="entry name" value="SIR2/SIRT2 'Small Domain"/>
    <property type="match status" value="1"/>
</dbReference>
<dbReference type="AlphaFoldDB" id="A0A3S5WTE6"/>
<organism evidence="7 8">
    <name type="scientific">Aeromonas caviae</name>
    <name type="common">Aeromonas punctata</name>
    <dbReference type="NCBI Taxonomy" id="648"/>
    <lineage>
        <taxon>Bacteria</taxon>
        <taxon>Pseudomonadati</taxon>
        <taxon>Pseudomonadota</taxon>
        <taxon>Gammaproteobacteria</taxon>
        <taxon>Aeromonadales</taxon>
        <taxon>Aeromonadaceae</taxon>
        <taxon>Aeromonas</taxon>
    </lineage>
</organism>
<dbReference type="EC" id="2.3.1.286" evidence="1"/>
<evidence type="ECO:0000313" key="8">
    <source>
        <dbReference type="Proteomes" id="UP000266778"/>
    </source>
</evidence>
<evidence type="ECO:0000256" key="1">
    <source>
        <dbReference type="ARBA" id="ARBA00012928"/>
    </source>
</evidence>
<dbReference type="PROSITE" id="PS50305">
    <property type="entry name" value="SIRTUIN"/>
    <property type="match status" value="1"/>
</dbReference>
<dbReference type="InterPro" id="IPR026590">
    <property type="entry name" value="Ssirtuin_cat_dom"/>
</dbReference>
<proteinExistence type="predicted"/>
<evidence type="ECO:0000256" key="3">
    <source>
        <dbReference type="ARBA" id="ARBA00023027"/>
    </source>
</evidence>
<dbReference type="InterPro" id="IPR050134">
    <property type="entry name" value="NAD-dep_sirtuin_deacylases"/>
</dbReference>
<dbReference type="InterPro" id="IPR003000">
    <property type="entry name" value="Sirtuin"/>
</dbReference>
<dbReference type="GO" id="GO:0070403">
    <property type="term" value="F:NAD+ binding"/>
    <property type="evidence" value="ECO:0007669"/>
    <property type="project" value="InterPro"/>
</dbReference>
<dbReference type="GO" id="GO:0017136">
    <property type="term" value="F:histone deacetylase activity, NAD-dependent"/>
    <property type="evidence" value="ECO:0007669"/>
    <property type="project" value="TreeGrafter"/>
</dbReference>
<keyword evidence="2" id="KW-0808">Transferase</keyword>
<sequence>MQPIASRARRHQRRHREKRAQAAITGQHYHPTILFFTGAGLSAESGVPTFRSEGIWRNHENWCYSHASSMSTDLAGFLDFHNKRRQTMLEAAPSQAHYLIALLQQKCTVRVITQNIDDLHERAGSRDVLHLHGSIQFLVPIGFRSKKYRQPWHEDVKVGDRSPSTGSQLRPDIVLFGEKIYEYQQARRWLCEADTVVVVGTSLLVEPASSLLQNINPGACVYYIDPDLGLSSRLPFPGELIVDGANRGIAQVLELNLERMA</sequence>
<name>A0A3S5WTE6_AERCA</name>
<protein>
    <recommendedName>
        <fullName evidence="1">protein acetyllysine N-acetyltransferase</fullName>
        <ecNumber evidence="1">2.3.1.286</ecNumber>
    </recommendedName>
</protein>
<dbReference type="InterPro" id="IPR029035">
    <property type="entry name" value="DHS-like_NAD/FAD-binding_dom"/>
</dbReference>
<evidence type="ECO:0000313" key="7">
    <source>
        <dbReference type="EMBL" id="AXB03950.1"/>
    </source>
</evidence>
<feature type="compositionally biased region" description="Basic residues" evidence="5">
    <location>
        <begin position="7"/>
        <end position="18"/>
    </location>
</feature>
<gene>
    <name evidence="7" type="ORF">C1C91_01850</name>
</gene>
<accession>A0A3S5WTE6</accession>
<evidence type="ECO:0000256" key="2">
    <source>
        <dbReference type="ARBA" id="ARBA00022679"/>
    </source>
</evidence>
<keyword evidence="3" id="KW-0520">NAD</keyword>
<reference evidence="7" key="1">
    <citation type="journal article" date="2019" name="J Environ">
        <title>Genetic characterization and potential molecular dissemination mechanism of tet (31) gene in Aeromonas caviae from an oxytetracycline wastewater treatment system.</title>
        <authorList>
            <person name="Shi Y."/>
            <person name="Tian Z."/>
            <person name="Leclercq S.O."/>
            <person name="Zhang H."/>
            <person name="Yang M."/>
            <person name="Zhang Y."/>
        </authorList>
    </citation>
    <scope>NUCLEOTIDE SEQUENCE</scope>
    <source>
        <strain evidence="7">T25-39</strain>
    </source>
</reference>
<evidence type="ECO:0000256" key="4">
    <source>
        <dbReference type="PROSITE-ProRule" id="PRU00236"/>
    </source>
</evidence>
<dbReference type="PANTHER" id="PTHR11085">
    <property type="entry name" value="NAD-DEPENDENT PROTEIN DEACYLASE SIRTUIN-5, MITOCHONDRIAL-RELATED"/>
    <property type="match status" value="1"/>
</dbReference>
<evidence type="ECO:0000256" key="5">
    <source>
        <dbReference type="SAM" id="MobiDB-lite"/>
    </source>
</evidence>
<dbReference type="PANTHER" id="PTHR11085:SF10">
    <property type="entry name" value="NAD-DEPENDENT PROTEIN DEACYLASE SIRTUIN-5, MITOCHONDRIAL-RELATED"/>
    <property type="match status" value="1"/>
</dbReference>
<evidence type="ECO:0000259" key="6">
    <source>
        <dbReference type="PROSITE" id="PS50305"/>
    </source>
</evidence>
<dbReference type="InterPro" id="IPR026591">
    <property type="entry name" value="Sirtuin_cat_small_dom_sf"/>
</dbReference>
<comment type="caution">
    <text evidence="4">Lacks conserved residue(s) required for the propagation of feature annotation.</text>
</comment>
<dbReference type="Gene3D" id="3.40.50.1220">
    <property type="entry name" value="TPP-binding domain"/>
    <property type="match status" value="1"/>
</dbReference>
<feature type="region of interest" description="Disordered" evidence="5">
    <location>
        <begin position="1"/>
        <end position="23"/>
    </location>
</feature>
<dbReference type="Proteomes" id="UP000266778">
    <property type="component" value="Chromosome"/>
</dbReference>
<dbReference type="SUPFAM" id="SSF52467">
    <property type="entry name" value="DHS-like NAD/FAD-binding domain"/>
    <property type="match status" value="1"/>
</dbReference>